<proteinExistence type="inferred from homology"/>
<feature type="coiled-coil region" evidence="11">
    <location>
        <begin position="551"/>
        <end position="578"/>
    </location>
</feature>
<dbReference type="OrthoDB" id="289038at2759"/>
<dbReference type="RefSeq" id="XP_024080520.1">
    <property type="nucleotide sequence ID" value="XM_024224752.1"/>
</dbReference>
<evidence type="ECO:0000256" key="10">
    <source>
        <dbReference type="ARBA" id="ARBA00032453"/>
    </source>
</evidence>
<keyword evidence="7" id="KW-0788">Thiol protease</keyword>
<dbReference type="PANTHER" id="PTHR24006">
    <property type="entry name" value="UBIQUITIN CARBOXYL-TERMINAL HYDROLASE"/>
    <property type="match status" value="1"/>
</dbReference>
<evidence type="ECO:0000256" key="3">
    <source>
        <dbReference type="ARBA" id="ARBA00012759"/>
    </source>
</evidence>
<reference evidence="14" key="1">
    <citation type="submission" date="2022-01" db="UniProtKB">
        <authorList>
            <consortium name="EnsemblMetazoa"/>
        </authorList>
    </citation>
    <scope>IDENTIFICATION</scope>
</reference>
<dbReference type="EnsemblMetazoa" id="XM_014386577.2">
    <property type="protein sequence ID" value="XP_014242063.1"/>
    <property type="gene ID" value="LOC106662466"/>
</dbReference>
<dbReference type="GO" id="GO:0005829">
    <property type="term" value="C:cytosol"/>
    <property type="evidence" value="ECO:0007669"/>
    <property type="project" value="TreeGrafter"/>
</dbReference>
<evidence type="ECO:0000313" key="15">
    <source>
        <dbReference type="Proteomes" id="UP000494040"/>
    </source>
</evidence>
<evidence type="ECO:0000256" key="8">
    <source>
        <dbReference type="ARBA" id="ARBA00026136"/>
    </source>
</evidence>
<dbReference type="InterPro" id="IPR001394">
    <property type="entry name" value="Peptidase_C19_UCH"/>
</dbReference>
<evidence type="ECO:0000256" key="12">
    <source>
        <dbReference type="SAM" id="MobiDB-lite"/>
    </source>
</evidence>
<sequence length="1274" mass="146395">MCLQGMSGSEEEHRVQFIVRYNPLSQKDRPKRYEVTLNDSTLLSELFDQVGKHMQYEPDTFKLIYQAKSGDREFTKSSPETLKSAGFSLYPSRNSLVLDVIKESEPKPSKNDDDKAMKIKTPEAFIPFHNEITFASPPVRRSSFVGLVNQAMTCYLNSLLQALYMTPEFRNALYIWKFDGNTEPNMCIPYQLQKLFLNLQTSTRIAVETTELTRSFGWVSGEVWQQQDIQELCRVMFDALEHEFKDTEQADLINRLYQGKMTDYVECLVCRKEKCREDTFLDIPLPVRPFGSTVAYGSITEALNAFVLPETLDGNNQYFCESCNSKCDAHKGLKFTKFPYLLTLHLKRFDFDYSSMNRIKLNDKVSFPEILDLNKFIKSLDEPEEGIEQLESSETSMKCDSTVDSPFEEESMVEKKMDISDLDQEEDEGIDLSSNGINNHENNKNGQDSKPSGPFVYELYSIMIHSGSASGGHYYAYIKDFSKGEWHCFNDQTVTTITREDIEKTYGGGPTRGYYSGAYSSSTNAYMLMYRQIDKDKNCTAMTEENFPPHIKETLKDIKKAEEEEKAMKARQEEMVKMKIFAIDLMNDVMIHEEKIHIYGYDTLADATRLAWSKFNLENIIAEDQCRLVLFNRDTGQIEMSLEAEKDKPLNQILKSKPHNIDFLLEFRDKNKPFMPYTSEDIHMVVHVLDPELGEIQSSHHVRTTPNQQLSDLRQFFSKALSLNTMDFHIILTTPKVCLLNDDNKCQFKSIFCNNRDTAARDSMRSLYRINPTCKVFVCPKGTEGDDFTNFESSQLYKLVKELQHVISLEFIMPLTCEVNEKLWNLLIPPLEEEKNSESERPMEPVLTSDNQVCTPLVNGANEEEAVFGGTSDQSTSEDSSLTDSERTIIGEQNECQLSSGSDSEQLSSPEPASAKSMGFSPKQEEENWDEVTAKNLYFSASPFVVVLNQNRRLKVVVDVRMPIPVLKSKLEKYVCVSSKYLKLTKGMDPDSSGIIVSSLQDLRDDDKVKISLHRVLNDGEVKVKVYRLSLSDSGKVEFFFDWVITLGTTVGETKKAMLKELERRNPEIKIPYDRFRLRKKFSRSVGSVLLDHEVWDKKLGSSVELFVQILDKPEQVNRNTHSVIFARRWHTSSLSLGPLVEVVLESPSLVNFKQKLSEISDIPMQNIEVAKGDGTSFQDEIQPLLLTRLNWTLEDDSGEDDCKYLPEDDTIVFFRDREEEMKKLSKEEEIRASCYEYNRENRVPSFLNRKEKALKIYWSNEASRPRRSVIDVD</sequence>
<dbReference type="InterPro" id="IPR028889">
    <property type="entry name" value="USP"/>
</dbReference>
<accession>A0A8I6SD30</accession>
<dbReference type="InterPro" id="IPR050164">
    <property type="entry name" value="Peptidase_C19"/>
</dbReference>
<feature type="region of interest" description="Disordered" evidence="12">
    <location>
        <begin position="894"/>
        <end position="927"/>
    </location>
</feature>
<dbReference type="RefSeq" id="XP_014242063.1">
    <property type="nucleotide sequence ID" value="XM_014386577.2"/>
</dbReference>
<keyword evidence="11" id="KW-0175">Coiled coil</keyword>
<evidence type="ECO:0000256" key="5">
    <source>
        <dbReference type="ARBA" id="ARBA00022786"/>
    </source>
</evidence>
<keyword evidence="4" id="KW-0645">Protease</keyword>
<feature type="compositionally biased region" description="Polar residues" evidence="12">
    <location>
        <begin position="390"/>
        <end position="404"/>
    </location>
</feature>
<dbReference type="GO" id="GO:0016579">
    <property type="term" value="P:protein deubiquitination"/>
    <property type="evidence" value="ECO:0007669"/>
    <property type="project" value="InterPro"/>
</dbReference>
<organism evidence="14 15">
    <name type="scientific">Cimex lectularius</name>
    <name type="common">Bed bug</name>
    <name type="synonym">Acanthia lectularia</name>
    <dbReference type="NCBI Taxonomy" id="79782"/>
    <lineage>
        <taxon>Eukaryota</taxon>
        <taxon>Metazoa</taxon>
        <taxon>Ecdysozoa</taxon>
        <taxon>Arthropoda</taxon>
        <taxon>Hexapoda</taxon>
        <taxon>Insecta</taxon>
        <taxon>Pterygota</taxon>
        <taxon>Neoptera</taxon>
        <taxon>Paraneoptera</taxon>
        <taxon>Hemiptera</taxon>
        <taxon>Heteroptera</taxon>
        <taxon>Panheteroptera</taxon>
        <taxon>Cimicomorpha</taxon>
        <taxon>Cimicidae</taxon>
        <taxon>Cimex</taxon>
    </lineage>
</organism>
<dbReference type="Gene3D" id="3.90.70.10">
    <property type="entry name" value="Cysteine proteinases"/>
    <property type="match status" value="1"/>
</dbReference>
<dbReference type="PROSITE" id="PS50235">
    <property type="entry name" value="USP_3"/>
    <property type="match status" value="1"/>
</dbReference>
<dbReference type="PROSITE" id="PS00973">
    <property type="entry name" value="USP_2"/>
    <property type="match status" value="1"/>
</dbReference>
<evidence type="ECO:0000259" key="13">
    <source>
        <dbReference type="PROSITE" id="PS50235"/>
    </source>
</evidence>
<evidence type="ECO:0000256" key="9">
    <source>
        <dbReference type="ARBA" id="ARBA00029910"/>
    </source>
</evidence>
<feature type="compositionally biased region" description="Acidic residues" evidence="12">
    <location>
        <begin position="420"/>
        <end position="430"/>
    </location>
</feature>
<evidence type="ECO:0000256" key="6">
    <source>
        <dbReference type="ARBA" id="ARBA00022801"/>
    </source>
</evidence>
<dbReference type="Proteomes" id="UP000494040">
    <property type="component" value="Unassembled WGS sequence"/>
</dbReference>
<feature type="domain" description="USP" evidence="13">
    <location>
        <begin position="145"/>
        <end position="533"/>
    </location>
</feature>
<dbReference type="Pfam" id="PF00443">
    <property type="entry name" value="UCH"/>
    <property type="match status" value="1"/>
</dbReference>
<evidence type="ECO:0000256" key="11">
    <source>
        <dbReference type="SAM" id="Coils"/>
    </source>
</evidence>
<dbReference type="SUPFAM" id="SSF54001">
    <property type="entry name" value="Cysteine proteinases"/>
    <property type="match status" value="1"/>
</dbReference>
<feature type="compositionally biased region" description="Low complexity" evidence="12">
    <location>
        <begin position="897"/>
        <end position="909"/>
    </location>
</feature>
<dbReference type="KEGG" id="clec:106662466"/>
<evidence type="ECO:0000313" key="14">
    <source>
        <dbReference type="EnsemblMetazoa" id="XP_024080520.1"/>
    </source>
</evidence>
<dbReference type="AlphaFoldDB" id="A0A8I6SD30"/>
<comment type="similarity">
    <text evidence="2">Belongs to the peptidase C19 family.</text>
</comment>
<dbReference type="Pfam" id="PF19718">
    <property type="entry name" value="USP47_C"/>
    <property type="match status" value="1"/>
</dbReference>
<evidence type="ECO:0000256" key="2">
    <source>
        <dbReference type="ARBA" id="ARBA00009085"/>
    </source>
</evidence>
<dbReference type="EC" id="3.4.19.12" evidence="3"/>
<feature type="region of interest" description="Disordered" evidence="12">
    <location>
        <begin position="384"/>
        <end position="451"/>
    </location>
</feature>
<keyword evidence="15" id="KW-1185">Reference proteome</keyword>
<dbReference type="InterPro" id="IPR018200">
    <property type="entry name" value="USP_CS"/>
</dbReference>
<evidence type="ECO:0000256" key="1">
    <source>
        <dbReference type="ARBA" id="ARBA00000707"/>
    </source>
</evidence>
<name>A0A8I6SD30_CIMLE</name>
<keyword evidence="5" id="KW-0833">Ubl conjugation pathway</keyword>
<dbReference type="PANTHER" id="PTHR24006:SF702">
    <property type="entry name" value="UBIQUITIN CARBOXYL-TERMINAL HYDROLASE 47"/>
    <property type="match status" value="1"/>
</dbReference>
<keyword evidence="6" id="KW-0378">Hydrolase</keyword>
<dbReference type="EnsemblMetazoa" id="XM_024224752.1">
    <property type="protein sequence ID" value="XP_024080520.1"/>
    <property type="gene ID" value="LOC106662466"/>
</dbReference>
<dbReference type="InterPro" id="IPR038765">
    <property type="entry name" value="Papain-like_cys_pep_sf"/>
</dbReference>
<dbReference type="GO" id="GO:0005634">
    <property type="term" value="C:nucleus"/>
    <property type="evidence" value="ECO:0007669"/>
    <property type="project" value="TreeGrafter"/>
</dbReference>
<dbReference type="OMA" id="CEWIVSK"/>
<comment type="catalytic activity">
    <reaction evidence="1">
        <text>Thiol-dependent hydrolysis of ester, thioester, amide, peptide and isopeptide bonds formed by the C-terminal Gly of ubiquitin (a 76-residue protein attached to proteins as an intracellular targeting signal).</text>
        <dbReference type="EC" id="3.4.19.12"/>
    </reaction>
</comment>
<dbReference type="CDD" id="cd02659">
    <property type="entry name" value="peptidase_C19C"/>
    <property type="match status" value="1"/>
</dbReference>
<dbReference type="InterPro" id="IPR045578">
    <property type="entry name" value="USP47_C"/>
</dbReference>
<evidence type="ECO:0000256" key="4">
    <source>
        <dbReference type="ARBA" id="ARBA00022670"/>
    </source>
</evidence>
<dbReference type="Pfam" id="PF25985">
    <property type="entry name" value="Ubiquitin_USP47_N"/>
    <property type="match status" value="1"/>
</dbReference>
<dbReference type="GO" id="GO:0004843">
    <property type="term" value="F:cysteine-type deubiquitinase activity"/>
    <property type="evidence" value="ECO:0007669"/>
    <property type="project" value="UniProtKB-EC"/>
</dbReference>
<evidence type="ECO:0000256" key="7">
    <source>
        <dbReference type="ARBA" id="ARBA00022807"/>
    </source>
</evidence>
<dbReference type="GO" id="GO:0006508">
    <property type="term" value="P:proteolysis"/>
    <property type="evidence" value="ECO:0007669"/>
    <property type="project" value="UniProtKB-KW"/>
</dbReference>
<dbReference type="GeneID" id="106662466"/>
<dbReference type="PROSITE" id="PS00972">
    <property type="entry name" value="USP_1"/>
    <property type="match status" value="1"/>
</dbReference>
<protein>
    <recommendedName>
        <fullName evidence="8">Ubiquitin carboxyl-terminal hydrolase 47</fullName>
        <ecNumber evidence="3">3.4.19.12</ecNumber>
    </recommendedName>
    <alternativeName>
        <fullName evidence="9">Ubiquitin thioesterase 47</fullName>
    </alternativeName>
    <alternativeName>
        <fullName evidence="10">Ubiquitin-specific-processing protease 47</fullName>
    </alternativeName>
</protein>